<dbReference type="InterPro" id="IPR003593">
    <property type="entry name" value="AAA+_ATPase"/>
</dbReference>
<gene>
    <name evidence="5" type="ORF">KDA_51750</name>
</gene>
<dbReference type="InterPro" id="IPR008995">
    <property type="entry name" value="Mo/tungstate-bd_C_term_dom"/>
</dbReference>
<dbReference type="GO" id="GO:0016887">
    <property type="term" value="F:ATP hydrolysis activity"/>
    <property type="evidence" value="ECO:0007669"/>
    <property type="project" value="InterPro"/>
</dbReference>
<evidence type="ECO:0000256" key="2">
    <source>
        <dbReference type="ARBA" id="ARBA00022741"/>
    </source>
</evidence>
<reference evidence="6" key="1">
    <citation type="submission" date="2018-12" db="EMBL/GenBank/DDBJ databases">
        <title>Tengunoibacter tsumagoiensis gen. nov., sp. nov., Dictyobacter kobayashii sp. nov., D. alpinus sp. nov., and D. joshuensis sp. nov. and description of Dictyobacteraceae fam. nov. within the order Ktedonobacterales isolated from Tengu-no-mugimeshi.</title>
        <authorList>
            <person name="Wang C.M."/>
            <person name="Zheng Y."/>
            <person name="Sakai Y."/>
            <person name="Toyoda A."/>
            <person name="Minakuchi Y."/>
            <person name="Abe K."/>
            <person name="Yokota A."/>
            <person name="Yabe S."/>
        </authorList>
    </citation>
    <scope>NUCLEOTIDE SEQUENCE [LARGE SCALE GENOMIC DNA]</scope>
    <source>
        <strain evidence="6">Uno16</strain>
    </source>
</reference>
<dbReference type="GO" id="GO:0055052">
    <property type="term" value="C:ATP-binding cassette (ABC) transporter complex, substrate-binding subunit-containing"/>
    <property type="evidence" value="ECO:0007669"/>
    <property type="project" value="TreeGrafter"/>
</dbReference>
<dbReference type="Pfam" id="PF00005">
    <property type="entry name" value="ABC_tran"/>
    <property type="match status" value="1"/>
</dbReference>
<accession>A0A402BE23</accession>
<dbReference type="EMBL" id="BIFT01000002">
    <property type="protein sequence ID" value="GCE29691.1"/>
    <property type="molecule type" value="Genomic_DNA"/>
</dbReference>
<dbReference type="PANTHER" id="PTHR43875">
    <property type="entry name" value="MALTODEXTRIN IMPORT ATP-BINDING PROTEIN MSMX"/>
    <property type="match status" value="1"/>
</dbReference>
<dbReference type="AlphaFoldDB" id="A0A402BE23"/>
<protein>
    <submittedName>
        <fullName evidence="5">Sugar ABC transporter ATP-binding protein</fullName>
    </submittedName>
</protein>
<keyword evidence="2" id="KW-0547">Nucleotide-binding</keyword>
<evidence type="ECO:0000313" key="5">
    <source>
        <dbReference type="EMBL" id="GCE29691.1"/>
    </source>
</evidence>
<dbReference type="GO" id="GO:0140359">
    <property type="term" value="F:ABC-type transporter activity"/>
    <property type="evidence" value="ECO:0007669"/>
    <property type="project" value="UniProtKB-ARBA"/>
</dbReference>
<organism evidence="5 6">
    <name type="scientific">Dictyobacter alpinus</name>
    <dbReference type="NCBI Taxonomy" id="2014873"/>
    <lineage>
        <taxon>Bacteria</taxon>
        <taxon>Bacillati</taxon>
        <taxon>Chloroflexota</taxon>
        <taxon>Ktedonobacteria</taxon>
        <taxon>Ktedonobacterales</taxon>
        <taxon>Dictyobacteraceae</taxon>
        <taxon>Dictyobacter</taxon>
    </lineage>
</organism>
<dbReference type="InterPro" id="IPR047641">
    <property type="entry name" value="ABC_transpr_MalK/UgpC-like"/>
</dbReference>
<keyword evidence="6" id="KW-1185">Reference proteome</keyword>
<dbReference type="SUPFAM" id="SSF52540">
    <property type="entry name" value="P-loop containing nucleoside triphosphate hydrolases"/>
    <property type="match status" value="1"/>
</dbReference>
<dbReference type="FunFam" id="3.40.50.300:FF:000042">
    <property type="entry name" value="Maltose/maltodextrin ABC transporter, ATP-binding protein"/>
    <property type="match status" value="1"/>
</dbReference>
<dbReference type="PROSITE" id="PS50893">
    <property type="entry name" value="ABC_TRANSPORTER_2"/>
    <property type="match status" value="1"/>
</dbReference>
<name>A0A402BE23_9CHLR</name>
<evidence type="ECO:0000256" key="1">
    <source>
        <dbReference type="ARBA" id="ARBA00022448"/>
    </source>
</evidence>
<keyword evidence="3 5" id="KW-0067">ATP-binding</keyword>
<feature type="domain" description="ABC transporter" evidence="4">
    <location>
        <begin position="4"/>
        <end position="247"/>
    </location>
</feature>
<dbReference type="RefSeq" id="WP_126629908.1">
    <property type="nucleotide sequence ID" value="NZ_BIFT01000002.1"/>
</dbReference>
<dbReference type="InterPro" id="IPR017871">
    <property type="entry name" value="ABC_transporter-like_CS"/>
</dbReference>
<dbReference type="OrthoDB" id="9802264at2"/>
<dbReference type="Proteomes" id="UP000287171">
    <property type="component" value="Unassembled WGS sequence"/>
</dbReference>
<dbReference type="SMART" id="SM00382">
    <property type="entry name" value="AAA"/>
    <property type="match status" value="1"/>
</dbReference>
<dbReference type="PANTHER" id="PTHR43875:SF1">
    <property type="entry name" value="OSMOPROTECTIVE COMPOUNDS UPTAKE ATP-BINDING PROTEIN GGTA"/>
    <property type="match status" value="1"/>
</dbReference>
<dbReference type="PROSITE" id="PS00211">
    <property type="entry name" value="ABC_TRANSPORTER_1"/>
    <property type="match status" value="1"/>
</dbReference>
<comment type="caution">
    <text evidence="5">The sequence shown here is derived from an EMBL/GenBank/DDBJ whole genome shotgun (WGS) entry which is preliminary data.</text>
</comment>
<dbReference type="GO" id="GO:0005524">
    <property type="term" value="F:ATP binding"/>
    <property type="evidence" value="ECO:0007669"/>
    <property type="project" value="UniProtKB-KW"/>
</dbReference>
<dbReference type="InterPro" id="IPR003439">
    <property type="entry name" value="ABC_transporter-like_ATP-bd"/>
</dbReference>
<evidence type="ECO:0000259" key="4">
    <source>
        <dbReference type="PROSITE" id="PS50893"/>
    </source>
</evidence>
<proteinExistence type="predicted"/>
<evidence type="ECO:0000256" key="3">
    <source>
        <dbReference type="ARBA" id="ARBA00022840"/>
    </source>
</evidence>
<dbReference type="InterPro" id="IPR027417">
    <property type="entry name" value="P-loop_NTPase"/>
</dbReference>
<dbReference type="SUPFAM" id="SSF50331">
    <property type="entry name" value="MOP-like"/>
    <property type="match status" value="1"/>
</dbReference>
<evidence type="ECO:0000313" key="6">
    <source>
        <dbReference type="Proteomes" id="UP000287171"/>
    </source>
</evidence>
<dbReference type="Gene3D" id="3.40.50.300">
    <property type="entry name" value="P-loop containing nucleotide triphosphate hydrolases"/>
    <property type="match status" value="1"/>
</dbReference>
<keyword evidence="1" id="KW-0813">Transport</keyword>
<sequence>MVKVKLDAVVKQYDAMDEVTLVGYKHGPALDHVDLEIHSGETLSVVGPSGCGKSTLLKVVAGLEYADAGHVFYDTYDMTQIKPQDRGVGMIFQDYALYPTMKGKGNLAYYFEQHSHSEEEMEARVQQVADRLGVDFNLLLGRMPDTLSGGEKQRVAIARCIVRDPVVFLMDEPIVNLDAKRREKTRIEIKKLLRQFAITALYVTHDQQEAIFMGDRIAVMRSGHIEQVGTFDELYYTPQNLFVATFIGTPPIAVIPVVLSSAEIRIVETAWPLPLELAEHSQQGAASLGVRPSDWQMDQADGIELAIRHIERIPTEQATFIHGVLPGDIHLTVIAPLDFPTRQAVKITPNWEHVSLFEAQGEAVLHTPGIPDLFD</sequence>
<dbReference type="Gene3D" id="2.40.50.100">
    <property type="match status" value="1"/>
</dbReference>